<evidence type="ECO:0000313" key="2">
    <source>
        <dbReference type="Proteomes" id="UP000799755"/>
    </source>
</evidence>
<protein>
    <submittedName>
        <fullName evidence="1">Uncharacterized protein</fullName>
    </submittedName>
</protein>
<sequence>MALRRQNLSPTANLLRNSRLFSLPDPLPRPVVASQVFGSGTTKSSDTATLPYPTHQAIATTPSSLARGDWGLKRPLPSRSHLVQSSKPVVRIKQLDTIEHVTDFESASDHVRTREKFIEMGTPIVRGETGNTDTSGIRKSAFEEAVDVTNYDGIDALDEAGMFFEQLKQNADNNASENEFTPTARSHKSPPPPTSIRWKHGGPWIPGMSDMEFKTYLSKDLSSRQAEFTRYLIQWVKDKLYTQRTAAFLNSSTHALDPTEAETQYTEKEKEWSTFTPSDISTEIRNLRRQCASNPLNSDLFQKLIIPFLRLPPMRVKSTTFSPDVLKTLRGEKFTDNTTPISTHPSAGLGYLRTKAYMANHPILGPQRYPPPIQARVIQPRQTGVMKESQARLGVAGFVTNDEYRDGGNPGKSYNRNNSDVQFLDIVTPGGYKLEVEPEFAAVGSDGRVNIRIQRRVGESVQVKRGLLVDVPPMRETTSSSDVINPKSFGLGKSGIRELDAQGEAFGEAETEADSVDLDRATKAFFENLKGWEEKRNE</sequence>
<reference evidence="1" key="1">
    <citation type="journal article" date="2020" name="Stud. Mycol.">
        <title>101 Dothideomycetes genomes: a test case for predicting lifestyles and emergence of pathogens.</title>
        <authorList>
            <person name="Haridas S."/>
            <person name="Albert R."/>
            <person name="Binder M."/>
            <person name="Bloem J."/>
            <person name="Labutti K."/>
            <person name="Salamov A."/>
            <person name="Andreopoulos B."/>
            <person name="Baker S."/>
            <person name="Barry K."/>
            <person name="Bills G."/>
            <person name="Bluhm B."/>
            <person name="Cannon C."/>
            <person name="Castanera R."/>
            <person name="Culley D."/>
            <person name="Daum C."/>
            <person name="Ezra D."/>
            <person name="Gonzalez J."/>
            <person name="Henrissat B."/>
            <person name="Kuo A."/>
            <person name="Liang C."/>
            <person name="Lipzen A."/>
            <person name="Lutzoni F."/>
            <person name="Magnuson J."/>
            <person name="Mondo S."/>
            <person name="Nolan M."/>
            <person name="Ohm R."/>
            <person name="Pangilinan J."/>
            <person name="Park H.-J."/>
            <person name="Ramirez L."/>
            <person name="Alfaro M."/>
            <person name="Sun H."/>
            <person name="Tritt A."/>
            <person name="Yoshinaga Y."/>
            <person name="Zwiers L.-H."/>
            <person name="Turgeon B."/>
            <person name="Goodwin S."/>
            <person name="Spatafora J."/>
            <person name="Crous P."/>
            <person name="Grigoriev I."/>
        </authorList>
    </citation>
    <scope>NUCLEOTIDE SEQUENCE</scope>
    <source>
        <strain evidence="1">ATCC 200398</strain>
    </source>
</reference>
<accession>A0ACB6QD10</accession>
<gene>
    <name evidence="1" type="ORF">BDR25DRAFT_307203</name>
</gene>
<proteinExistence type="predicted"/>
<evidence type="ECO:0000313" key="1">
    <source>
        <dbReference type="EMBL" id="KAF2464498.1"/>
    </source>
</evidence>
<dbReference type="EMBL" id="MU003536">
    <property type="protein sequence ID" value="KAF2464498.1"/>
    <property type="molecule type" value="Genomic_DNA"/>
</dbReference>
<comment type="caution">
    <text evidence="1">The sequence shown here is derived from an EMBL/GenBank/DDBJ whole genome shotgun (WGS) entry which is preliminary data.</text>
</comment>
<name>A0ACB6QD10_9PLEO</name>
<keyword evidence="2" id="KW-1185">Reference proteome</keyword>
<dbReference type="Proteomes" id="UP000799755">
    <property type="component" value="Unassembled WGS sequence"/>
</dbReference>
<organism evidence="1 2">
    <name type="scientific">Lindgomyces ingoldianus</name>
    <dbReference type="NCBI Taxonomy" id="673940"/>
    <lineage>
        <taxon>Eukaryota</taxon>
        <taxon>Fungi</taxon>
        <taxon>Dikarya</taxon>
        <taxon>Ascomycota</taxon>
        <taxon>Pezizomycotina</taxon>
        <taxon>Dothideomycetes</taxon>
        <taxon>Pleosporomycetidae</taxon>
        <taxon>Pleosporales</taxon>
        <taxon>Lindgomycetaceae</taxon>
        <taxon>Lindgomyces</taxon>
    </lineage>
</organism>